<dbReference type="PROSITE" id="PS00061">
    <property type="entry name" value="ADH_SHORT"/>
    <property type="match status" value="1"/>
</dbReference>
<evidence type="ECO:0000313" key="4">
    <source>
        <dbReference type="EMBL" id="GER02883.1"/>
    </source>
</evidence>
<dbReference type="SUPFAM" id="SSF51735">
    <property type="entry name" value="NAD(P)-binding Rossmann-fold domains"/>
    <property type="match status" value="1"/>
</dbReference>
<sequence>MDAQIIDVVDEQAMRQWIEQVDDAHPLDLLIANAGIGLATSKDRSLHETTKKTFAINVTGVFNSIHPVLERMKKRQSGQIAIMASVAGFRGMPGAASYSASKVAVKAYGEALRGAYWGRVKVNVICPGFVESRMTAQNRFPMPFLMTADKAARIIAKGLRKNKGVIAFPFPTAFAMRFLTLLPQALSDAILRRSPQK</sequence>
<dbReference type="PANTHER" id="PTHR43391">
    <property type="entry name" value="RETINOL DEHYDROGENASE-RELATED"/>
    <property type="match status" value="1"/>
</dbReference>
<dbReference type="GO" id="GO:0016491">
    <property type="term" value="F:oxidoreductase activity"/>
    <property type="evidence" value="ECO:0007669"/>
    <property type="project" value="UniProtKB-KW"/>
</dbReference>
<comment type="caution">
    <text evidence="4">The sequence shown here is derived from an EMBL/GenBank/DDBJ whole genome shotgun (WGS) entry which is preliminary data.</text>
</comment>
<evidence type="ECO:0000313" key="5">
    <source>
        <dbReference type="Proteomes" id="UP000324996"/>
    </source>
</evidence>
<name>A0A5A7N3N7_9PROT</name>
<gene>
    <name evidence="4" type="ORF">JCM17846_05650</name>
</gene>
<dbReference type="PANTHER" id="PTHR43391:SF14">
    <property type="entry name" value="DEHYDROGENASE_REDUCTASE SDR FAMILY PROTEIN 7-LIKE"/>
    <property type="match status" value="1"/>
</dbReference>
<keyword evidence="2" id="KW-0521">NADP</keyword>
<keyword evidence="5" id="KW-1185">Reference proteome</keyword>
<proteinExistence type="inferred from homology"/>
<dbReference type="InterPro" id="IPR036291">
    <property type="entry name" value="NAD(P)-bd_dom_sf"/>
</dbReference>
<dbReference type="Proteomes" id="UP000324996">
    <property type="component" value="Unassembled WGS sequence"/>
</dbReference>
<reference evidence="4 5" key="1">
    <citation type="submission" date="2019-09" db="EMBL/GenBank/DDBJ databases">
        <title>NBRP : Genome information of microbial organism related human and environment.</title>
        <authorList>
            <person name="Hattori M."/>
            <person name="Oshima K."/>
            <person name="Inaba H."/>
            <person name="Suda W."/>
            <person name="Sakamoto M."/>
            <person name="Iino T."/>
            <person name="Kitahara M."/>
            <person name="Oshida Y."/>
            <person name="Iida T."/>
            <person name="Kudo T."/>
            <person name="Itoh T."/>
            <person name="Ohkuma M."/>
        </authorList>
    </citation>
    <scope>NUCLEOTIDE SEQUENCE [LARGE SCALE GENOMIC DNA]</scope>
    <source>
        <strain evidence="4 5">Q-1</strain>
    </source>
</reference>
<dbReference type="AlphaFoldDB" id="A0A5A7N3N7"/>
<dbReference type="Pfam" id="PF00106">
    <property type="entry name" value="adh_short"/>
    <property type="match status" value="1"/>
</dbReference>
<dbReference type="PRINTS" id="PR00081">
    <property type="entry name" value="GDHRDH"/>
</dbReference>
<evidence type="ECO:0000256" key="3">
    <source>
        <dbReference type="ARBA" id="ARBA00023002"/>
    </source>
</evidence>
<dbReference type="Gene3D" id="3.40.50.720">
    <property type="entry name" value="NAD(P)-binding Rossmann-like Domain"/>
    <property type="match status" value="1"/>
</dbReference>
<comment type="similarity">
    <text evidence="1">Belongs to the short-chain dehydrogenases/reductases (SDR) family.</text>
</comment>
<accession>A0A5A7N3N7</accession>
<protein>
    <submittedName>
        <fullName evidence="4">Short-chain dehydrogenase</fullName>
    </submittedName>
</protein>
<dbReference type="InterPro" id="IPR002347">
    <property type="entry name" value="SDR_fam"/>
</dbReference>
<evidence type="ECO:0000256" key="2">
    <source>
        <dbReference type="ARBA" id="ARBA00022857"/>
    </source>
</evidence>
<dbReference type="InterPro" id="IPR020904">
    <property type="entry name" value="Sc_DH/Rdtase_CS"/>
</dbReference>
<organism evidence="4 5">
    <name type="scientific">Iodidimonas nitroreducens</name>
    <dbReference type="NCBI Taxonomy" id="1236968"/>
    <lineage>
        <taxon>Bacteria</taxon>
        <taxon>Pseudomonadati</taxon>
        <taxon>Pseudomonadota</taxon>
        <taxon>Alphaproteobacteria</taxon>
        <taxon>Iodidimonadales</taxon>
        <taxon>Iodidimonadaceae</taxon>
        <taxon>Iodidimonas</taxon>
    </lineage>
</organism>
<evidence type="ECO:0000256" key="1">
    <source>
        <dbReference type="ARBA" id="ARBA00006484"/>
    </source>
</evidence>
<dbReference type="EMBL" id="BKCN01000002">
    <property type="protein sequence ID" value="GER02883.1"/>
    <property type="molecule type" value="Genomic_DNA"/>
</dbReference>
<keyword evidence="3" id="KW-0560">Oxidoreductase</keyword>